<protein>
    <submittedName>
        <fullName evidence="1">Uncharacterized protein</fullName>
    </submittedName>
</protein>
<dbReference type="AlphaFoldDB" id="A0A7S0YEA8"/>
<evidence type="ECO:0000313" key="1">
    <source>
        <dbReference type="EMBL" id="CAD8775284.1"/>
    </source>
</evidence>
<accession>A0A7S0YEA8</accession>
<sequence>MVSETAAALGKSLWLACKCGDHDKALELLEQIENFPSDSVERDEALEYTDNKSNSILHVACASNGDGVEVQKKRVVGKLLDLGFILDDDNSDGKTCRDMAPKDFEKDLRELEERKKRGGRGASIIAEYRSFKNVAEAGFMAVAAIKFKSKIAKSAWGQKLSKKRELEQFEADAAALSAANSLASP</sequence>
<name>A0A7S0YEA8_9CRYP</name>
<reference evidence="1" key="1">
    <citation type="submission" date="2021-01" db="EMBL/GenBank/DDBJ databases">
        <authorList>
            <person name="Corre E."/>
            <person name="Pelletier E."/>
            <person name="Niang G."/>
            <person name="Scheremetjew M."/>
            <person name="Finn R."/>
            <person name="Kale V."/>
            <person name="Holt S."/>
            <person name="Cochrane G."/>
            <person name="Meng A."/>
            <person name="Brown T."/>
            <person name="Cohen L."/>
        </authorList>
    </citation>
    <scope>NUCLEOTIDE SEQUENCE</scope>
    <source>
        <strain evidence="1">CCMP443</strain>
    </source>
</reference>
<dbReference type="EMBL" id="HBFN01000088">
    <property type="protein sequence ID" value="CAD8775284.1"/>
    <property type="molecule type" value="Transcribed_RNA"/>
</dbReference>
<organism evidence="1">
    <name type="scientific">Hemiselmis tepida</name>
    <dbReference type="NCBI Taxonomy" id="464990"/>
    <lineage>
        <taxon>Eukaryota</taxon>
        <taxon>Cryptophyceae</taxon>
        <taxon>Cryptomonadales</taxon>
        <taxon>Hemiselmidaceae</taxon>
        <taxon>Hemiselmis</taxon>
    </lineage>
</organism>
<dbReference type="Gene3D" id="1.25.40.20">
    <property type="entry name" value="Ankyrin repeat-containing domain"/>
    <property type="match status" value="1"/>
</dbReference>
<dbReference type="InterPro" id="IPR036770">
    <property type="entry name" value="Ankyrin_rpt-contain_sf"/>
</dbReference>
<proteinExistence type="predicted"/>
<gene>
    <name evidence="1" type="ORF">HTEP1355_LOCUS43</name>
</gene>